<dbReference type="PANTHER" id="PTHR14009:SF1">
    <property type="entry name" value="MITOCHONDRIAL PROTON_CALCIUM EXCHANGER PROTEIN"/>
    <property type="match status" value="1"/>
</dbReference>
<name>A0ABP0EJE9_9ASCO</name>
<evidence type="ECO:0008006" key="3">
    <source>
        <dbReference type="Google" id="ProtNLM"/>
    </source>
</evidence>
<dbReference type="Proteomes" id="UP001497600">
    <property type="component" value="Chromosome H"/>
</dbReference>
<evidence type="ECO:0000313" key="1">
    <source>
        <dbReference type="EMBL" id="CAK7920565.1"/>
    </source>
</evidence>
<sequence length="407" mass="47094">MKFYSLPPTKAALVSEIASKKTGLSTIWYATKSDTINAPSTLPVLIKSKEEINRQVAEETRATGLSLKWKQSYTYGKTIFRFYKGGVANVWKNNTKIRALRKEFMISNQINSKGERENIRLPNFTKLTQELAQHLYMVKIEQEQVGKTLINETSMVKKTNLENDKDVTSSSFNITREQYQLLKRTPKDFLKLPTFAVIFMIFVEMTPILCYALPEITPSTCVLPTMLPRLWNSNASKKLVELRKSSLESNEFDLEDLALKTAYNIPKQQVQVLVRSLRLVSKYVPVALYPEPVLRRRLQAHYNYLEVDDNFLSTSGNVWNLSEQELVLACLERNLILDVKESSKLLAEKNQNYVDQLRFKLLVWLLDAPKYNVGYIGLNHLQSTDQFETKKIHDLNRLWKLDNPTFH</sequence>
<gene>
    <name evidence="1" type="ORF">CAAN4_H03840</name>
</gene>
<proteinExistence type="predicted"/>
<accession>A0ABP0EJE9</accession>
<reference evidence="1 2" key="1">
    <citation type="submission" date="2024-01" db="EMBL/GenBank/DDBJ databases">
        <authorList>
            <consortium name="Genoscope - CEA"/>
            <person name="William W."/>
        </authorList>
    </citation>
    <scope>NUCLEOTIDE SEQUENCE [LARGE SCALE GENOMIC DNA]</scope>
    <source>
        <strain evidence="1 2">29B2s-10</strain>
    </source>
</reference>
<feature type="non-terminal residue" evidence="1">
    <location>
        <position position="1"/>
    </location>
</feature>
<dbReference type="EMBL" id="OZ004260">
    <property type="protein sequence ID" value="CAK7920565.1"/>
    <property type="molecule type" value="Genomic_DNA"/>
</dbReference>
<dbReference type="InterPro" id="IPR044202">
    <property type="entry name" value="LETM1/MDM38-like"/>
</dbReference>
<keyword evidence="2" id="KW-1185">Reference proteome</keyword>
<protein>
    <recommendedName>
        <fullName evidence="3">Letm1 RBD domain-containing protein</fullName>
    </recommendedName>
</protein>
<organism evidence="1 2">
    <name type="scientific">[Candida] anglica</name>
    <dbReference type="NCBI Taxonomy" id="148631"/>
    <lineage>
        <taxon>Eukaryota</taxon>
        <taxon>Fungi</taxon>
        <taxon>Dikarya</taxon>
        <taxon>Ascomycota</taxon>
        <taxon>Saccharomycotina</taxon>
        <taxon>Pichiomycetes</taxon>
        <taxon>Debaryomycetaceae</taxon>
        <taxon>Kurtzmaniella</taxon>
    </lineage>
</organism>
<evidence type="ECO:0000313" key="2">
    <source>
        <dbReference type="Proteomes" id="UP001497600"/>
    </source>
</evidence>
<dbReference type="PANTHER" id="PTHR14009">
    <property type="entry name" value="LEUCINE ZIPPER-EF-HAND CONTAINING TRANSMEMBRANE PROTEIN"/>
    <property type="match status" value="1"/>
</dbReference>